<dbReference type="GeneTree" id="ENSGT00940000156288"/>
<dbReference type="PANTHER" id="PTHR11949">
    <property type="entry name" value="INTERFERON REGULATORY FACTOR"/>
    <property type="match status" value="1"/>
</dbReference>
<evidence type="ECO:0000313" key="11">
    <source>
        <dbReference type="Ensembl" id="ENSSFOP00015002754.2"/>
    </source>
</evidence>
<dbReference type="Gene3D" id="1.10.10.10">
    <property type="entry name" value="Winged helix-like DNA-binding domain superfamily/Winged helix DNA-binding domain"/>
    <property type="match status" value="1"/>
</dbReference>
<evidence type="ECO:0000259" key="10">
    <source>
        <dbReference type="PROSITE" id="PS51507"/>
    </source>
</evidence>
<dbReference type="Ensembl" id="ENSSFOT00015002799.2">
    <property type="protein sequence ID" value="ENSSFOP00015002754.2"/>
    <property type="gene ID" value="ENSSFOG00015001817.2"/>
</dbReference>
<name>A0A8C9QTI3_SCLFO</name>
<sequence>MPSSRTRLRPWLEQKIESKSIPGLTWGNKMFAIPWKHAARHGWEMDTDARIFMQWAVHTGKFKPGVTEPDPKTWKANFRSALNSLPDIKQVKDKSINKGSQAIRVYRMLEEVPKKKGTQPCLYKKPKTTHKRKIKARIALCILFFPFKLTFIMDLTCSTAPVS</sequence>
<dbReference type="InterPro" id="IPR001346">
    <property type="entry name" value="Interferon_reg_fact_DNA-bd_dom"/>
</dbReference>
<dbReference type="PROSITE" id="PS51507">
    <property type="entry name" value="IRF_2"/>
    <property type="match status" value="1"/>
</dbReference>
<proteinExistence type="predicted"/>
<dbReference type="GO" id="GO:0000978">
    <property type="term" value="F:RNA polymerase II cis-regulatory region sequence-specific DNA binding"/>
    <property type="evidence" value="ECO:0007669"/>
    <property type="project" value="TreeGrafter"/>
</dbReference>
<dbReference type="SMART" id="SM00348">
    <property type="entry name" value="IRF"/>
    <property type="match status" value="1"/>
</dbReference>
<evidence type="ECO:0000256" key="3">
    <source>
        <dbReference type="ARBA" id="ARBA00022843"/>
    </source>
</evidence>
<dbReference type="OrthoDB" id="6538197at2759"/>
<dbReference type="SUPFAM" id="SSF46785">
    <property type="entry name" value="Winged helix' DNA-binding domain"/>
    <property type="match status" value="1"/>
</dbReference>
<evidence type="ECO:0000256" key="7">
    <source>
        <dbReference type="ARBA" id="ARBA00023163"/>
    </source>
</evidence>
<keyword evidence="5" id="KW-0238">DNA-binding</keyword>
<dbReference type="FunFam" id="1.10.10.10:FF:000065">
    <property type="entry name" value="Interferon regulatory factor"/>
    <property type="match status" value="1"/>
</dbReference>
<keyword evidence="7" id="KW-0804">Transcription</keyword>
<keyword evidence="8" id="KW-0539">Nucleus</keyword>
<dbReference type="GO" id="GO:0005634">
    <property type="term" value="C:nucleus"/>
    <property type="evidence" value="ECO:0007669"/>
    <property type="project" value="UniProtKB-SubCell"/>
</dbReference>
<keyword evidence="4" id="KW-0805">Transcription regulation</keyword>
<accession>A0A8C9QTI3</accession>
<evidence type="ECO:0000256" key="6">
    <source>
        <dbReference type="ARBA" id="ARBA00023159"/>
    </source>
</evidence>
<protein>
    <submittedName>
        <fullName evidence="11">Interferon regulatory factor 1</fullName>
    </submittedName>
</protein>
<keyword evidence="9" id="KW-0472">Membrane</keyword>
<evidence type="ECO:0000256" key="8">
    <source>
        <dbReference type="ARBA" id="ARBA00023242"/>
    </source>
</evidence>
<reference evidence="11" key="3">
    <citation type="submission" date="2025-09" db="UniProtKB">
        <authorList>
            <consortium name="Ensembl"/>
        </authorList>
    </citation>
    <scope>IDENTIFICATION</scope>
</reference>
<organism evidence="11 12">
    <name type="scientific">Scleropages formosus</name>
    <name type="common">Asian bonytongue</name>
    <name type="synonym">Osteoglossum formosum</name>
    <dbReference type="NCBI Taxonomy" id="113540"/>
    <lineage>
        <taxon>Eukaryota</taxon>
        <taxon>Metazoa</taxon>
        <taxon>Chordata</taxon>
        <taxon>Craniata</taxon>
        <taxon>Vertebrata</taxon>
        <taxon>Euteleostomi</taxon>
        <taxon>Actinopterygii</taxon>
        <taxon>Neopterygii</taxon>
        <taxon>Teleostei</taxon>
        <taxon>Osteoglossocephala</taxon>
        <taxon>Osteoglossomorpha</taxon>
        <taxon>Osteoglossiformes</taxon>
        <taxon>Osteoglossidae</taxon>
        <taxon>Scleropages</taxon>
    </lineage>
</organism>
<keyword evidence="2" id="KW-1017">Isopeptide bond</keyword>
<keyword evidence="3" id="KW-0832">Ubl conjugation</keyword>
<evidence type="ECO:0000256" key="5">
    <source>
        <dbReference type="ARBA" id="ARBA00023125"/>
    </source>
</evidence>
<evidence type="ECO:0000313" key="12">
    <source>
        <dbReference type="Proteomes" id="UP000694397"/>
    </source>
</evidence>
<dbReference type="Pfam" id="PF00605">
    <property type="entry name" value="IRF"/>
    <property type="match status" value="1"/>
</dbReference>
<keyword evidence="12" id="KW-1185">Reference proteome</keyword>
<keyword evidence="9" id="KW-0812">Transmembrane</keyword>
<dbReference type="PANTHER" id="PTHR11949:SF3">
    <property type="entry name" value="INTERFERON REGULATORY FACTOR 1"/>
    <property type="match status" value="1"/>
</dbReference>
<dbReference type="AlphaFoldDB" id="A0A8C9QTI3"/>
<feature type="transmembrane region" description="Helical" evidence="9">
    <location>
        <begin position="134"/>
        <end position="153"/>
    </location>
</feature>
<evidence type="ECO:0000256" key="1">
    <source>
        <dbReference type="ARBA" id="ARBA00004123"/>
    </source>
</evidence>
<feature type="domain" description="IRF tryptophan pentad repeat" evidence="10">
    <location>
        <begin position="5"/>
        <end position="110"/>
    </location>
</feature>
<comment type="subcellular location">
    <subcellularLocation>
        <location evidence="1">Nucleus</location>
    </subcellularLocation>
</comment>
<dbReference type="PRINTS" id="PR00267">
    <property type="entry name" value="INTFRNREGFCT"/>
</dbReference>
<dbReference type="InterPro" id="IPR036388">
    <property type="entry name" value="WH-like_DNA-bd_sf"/>
</dbReference>
<dbReference type="InterPro" id="IPR036390">
    <property type="entry name" value="WH_DNA-bd_sf"/>
</dbReference>
<dbReference type="GO" id="GO:0002376">
    <property type="term" value="P:immune system process"/>
    <property type="evidence" value="ECO:0007669"/>
    <property type="project" value="TreeGrafter"/>
</dbReference>
<keyword evidence="6" id="KW-0010">Activator</keyword>
<dbReference type="GO" id="GO:0000981">
    <property type="term" value="F:DNA-binding transcription factor activity, RNA polymerase II-specific"/>
    <property type="evidence" value="ECO:0007669"/>
    <property type="project" value="TreeGrafter"/>
</dbReference>
<dbReference type="Proteomes" id="UP000694397">
    <property type="component" value="Chromosome 4"/>
</dbReference>
<reference evidence="11" key="2">
    <citation type="submission" date="2025-08" db="UniProtKB">
        <authorList>
            <consortium name="Ensembl"/>
        </authorList>
    </citation>
    <scope>IDENTIFICATION</scope>
</reference>
<reference evidence="11 12" key="1">
    <citation type="submission" date="2019-04" db="EMBL/GenBank/DDBJ databases">
        <authorList>
            <consortium name="Wellcome Sanger Institute Data Sharing"/>
        </authorList>
    </citation>
    <scope>NUCLEOTIDE SEQUENCE [LARGE SCALE GENOMIC DNA]</scope>
</reference>
<gene>
    <name evidence="11" type="primary">IRF1</name>
</gene>
<evidence type="ECO:0000256" key="9">
    <source>
        <dbReference type="SAM" id="Phobius"/>
    </source>
</evidence>
<evidence type="ECO:0000256" key="4">
    <source>
        <dbReference type="ARBA" id="ARBA00023015"/>
    </source>
</evidence>
<evidence type="ECO:0000256" key="2">
    <source>
        <dbReference type="ARBA" id="ARBA00022499"/>
    </source>
</evidence>
<keyword evidence="9" id="KW-1133">Transmembrane helix</keyword>
<dbReference type="CDD" id="cd00103">
    <property type="entry name" value="IRF"/>
    <property type="match status" value="1"/>
</dbReference>